<dbReference type="SUPFAM" id="SSF46689">
    <property type="entry name" value="Homeodomain-like"/>
    <property type="match status" value="1"/>
</dbReference>
<evidence type="ECO:0008006" key="4">
    <source>
        <dbReference type="Google" id="ProtNLM"/>
    </source>
</evidence>
<reference evidence="2" key="1">
    <citation type="submission" date="2025-08" db="UniProtKB">
        <authorList>
            <consortium name="Ensembl"/>
        </authorList>
    </citation>
    <scope>IDENTIFICATION</scope>
</reference>
<feature type="region of interest" description="Disordered" evidence="1">
    <location>
        <begin position="328"/>
        <end position="349"/>
    </location>
</feature>
<evidence type="ECO:0000256" key="1">
    <source>
        <dbReference type="SAM" id="MobiDB-lite"/>
    </source>
</evidence>
<sequence length="412" mass="47712">MISLLTEASDEEVRKAAMFVLHTCKRITESLGTGMSTMDLKEESDMESHWRSAKEILQRIQLLEKKIGVKLWEKDTEIQQSSNQRSTSSVECNEAWWEGSVMRKVKGYYRVCGELHTTPAETLERPITNEIPYNKENSQCVSTEECLNPAQVTHFKDPSCKKGNEREHELMRENERNIERSDNQKGDMKKRDMESKMQSERVAKRLKMMNLDSDDDGNKLLQHCSTPIGGSRDTQGPDIFRHPDPMKRNQCTHTRSDDEMSLCSELLDREINRFLKPASASKPRGLRCAGVSLTPLRRPREIYSVRLTPLRRRREIYSQGIKKNMDHSRLKKTSEECLPKNSSGRHRERRNFSADELQYLKFGVKRFGHSWNSILWTYPFQPGRTNVDLAKKYQHMQKAKARGVDLSGAGDE</sequence>
<name>A0A672N2C3_SINGR</name>
<reference evidence="2" key="2">
    <citation type="submission" date="2025-09" db="UniProtKB">
        <authorList>
            <consortium name="Ensembl"/>
        </authorList>
    </citation>
    <scope>IDENTIFICATION</scope>
</reference>
<keyword evidence="3" id="KW-1185">Reference proteome</keyword>
<evidence type="ECO:0000313" key="2">
    <source>
        <dbReference type="Ensembl" id="ENSSGRP00000042109.1"/>
    </source>
</evidence>
<dbReference type="AlphaFoldDB" id="A0A672N2C3"/>
<dbReference type="GO" id="GO:0070197">
    <property type="term" value="P:meiotic attachment of telomere to nuclear envelope"/>
    <property type="evidence" value="ECO:0007669"/>
    <property type="project" value="InterPro"/>
</dbReference>
<proteinExistence type="predicted"/>
<dbReference type="CDD" id="cd11658">
    <property type="entry name" value="SANT_DMAP1_like"/>
    <property type="match status" value="1"/>
</dbReference>
<feature type="region of interest" description="Disordered" evidence="1">
    <location>
        <begin position="226"/>
        <end position="255"/>
    </location>
</feature>
<dbReference type="PANTHER" id="PTHR14014">
    <property type="entry name" value="TELOMERE REPEATS-BINDING BOUQUET FORMATION PROTEIN 1"/>
    <property type="match status" value="1"/>
</dbReference>
<dbReference type="InterPro" id="IPR042359">
    <property type="entry name" value="TERB1"/>
</dbReference>
<dbReference type="Proteomes" id="UP000472262">
    <property type="component" value="Unassembled WGS sequence"/>
</dbReference>
<dbReference type="GO" id="GO:0007129">
    <property type="term" value="P:homologous chromosome pairing at meiosis"/>
    <property type="evidence" value="ECO:0007669"/>
    <property type="project" value="TreeGrafter"/>
</dbReference>
<dbReference type="Gene3D" id="1.10.10.60">
    <property type="entry name" value="Homeodomain-like"/>
    <property type="match status" value="1"/>
</dbReference>
<accession>A0A672N2C3</accession>
<protein>
    <recommendedName>
        <fullName evidence="4">Myb-like domain-containing protein</fullName>
    </recommendedName>
</protein>
<organism evidence="2 3">
    <name type="scientific">Sinocyclocheilus grahami</name>
    <name type="common">Dianchi golden-line fish</name>
    <name type="synonym">Barbus grahami</name>
    <dbReference type="NCBI Taxonomy" id="75366"/>
    <lineage>
        <taxon>Eukaryota</taxon>
        <taxon>Metazoa</taxon>
        <taxon>Chordata</taxon>
        <taxon>Craniata</taxon>
        <taxon>Vertebrata</taxon>
        <taxon>Euteleostomi</taxon>
        <taxon>Actinopterygii</taxon>
        <taxon>Neopterygii</taxon>
        <taxon>Teleostei</taxon>
        <taxon>Ostariophysi</taxon>
        <taxon>Cypriniformes</taxon>
        <taxon>Cyprinidae</taxon>
        <taxon>Cyprininae</taxon>
        <taxon>Sinocyclocheilus</taxon>
    </lineage>
</organism>
<dbReference type="InterPro" id="IPR009057">
    <property type="entry name" value="Homeodomain-like_sf"/>
</dbReference>
<feature type="compositionally biased region" description="Basic and acidic residues" evidence="1">
    <location>
        <begin position="328"/>
        <end position="338"/>
    </location>
</feature>
<evidence type="ECO:0000313" key="3">
    <source>
        <dbReference type="Proteomes" id="UP000472262"/>
    </source>
</evidence>
<feature type="region of interest" description="Disordered" evidence="1">
    <location>
        <begin position="157"/>
        <end position="196"/>
    </location>
</feature>
<dbReference type="Ensembl" id="ENSSGRT00000045115.1">
    <property type="protein sequence ID" value="ENSSGRP00000042109.1"/>
    <property type="gene ID" value="ENSSGRG00000022834.1"/>
</dbReference>
<dbReference type="PANTHER" id="PTHR14014:SF0">
    <property type="entry name" value="TELOMERE REPEATS-BINDING BOUQUET FORMATION PROTEIN 1"/>
    <property type="match status" value="1"/>
</dbReference>